<dbReference type="EMBL" id="NTSO01000010">
    <property type="protein sequence ID" value="PFF47930.1"/>
    <property type="molecule type" value="Genomic_DNA"/>
</dbReference>
<reference evidence="17" key="16">
    <citation type="submission" date="2023-07" db="EMBL/GenBank/DDBJ databases">
        <title>Complete genome sequence of Bacillus cereus SRCM126073 isolated from soil.</title>
        <authorList>
            <person name="Yang H.-G."/>
            <person name="Ryu M.-S."/>
            <person name="Ha G.-S."/>
            <person name="Yang H.-J."/>
            <person name="Jeong D.-Y."/>
        </authorList>
    </citation>
    <scope>NUCLEOTIDE SEQUENCE</scope>
    <source>
        <strain evidence="17">SRCM126073</strain>
    </source>
</reference>
<evidence type="ECO:0000256" key="7">
    <source>
        <dbReference type="ARBA" id="ARBA00035136"/>
    </source>
</evidence>
<dbReference type="Proteomes" id="UP000075476">
    <property type="component" value="Unassembled WGS sequence"/>
</dbReference>
<evidence type="ECO:0000313" key="36">
    <source>
        <dbReference type="Proteomes" id="UP000036243"/>
    </source>
</evidence>
<dbReference type="GO" id="GO:0003735">
    <property type="term" value="F:structural constituent of ribosome"/>
    <property type="evidence" value="ECO:0007669"/>
    <property type="project" value="InterPro"/>
</dbReference>
<dbReference type="GeneID" id="99620589"/>
<evidence type="ECO:0000313" key="12">
    <source>
        <dbReference type="EMBL" id="KMP14232.1"/>
    </source>
</evidence>
<dbReference type="EMBL" id="MLYK01000051">
    <property type="protein sequence ID" value="OJS93858.1"/>
    <property type="molecule type" value="Genomic_DNA"/>
</dbReference>
<evidence type="ECO:0000313" key="55">
    <source>
        <dbReference type="Proteomes" id="UP000464780"/>
    </source>
</evidence>
<evidence type="ECO:0000313" key="58">
    <source>
        <dbReference type="Proteomes" id="UP000613452"/>
    </source>
</evidence>
<dbReference type="eggNOG" id="COG0268">
    <property type="taxonomic scope" value="Bacteria"/>
</dbReference>
<evidence type="ECO:0000256" key="8">
    <source>
        <dbReference type="HAMAP-Rule" id="MF_00500"/>
    </source>
</evidence>
<dbReference type="EMBL" id="CP109872">
    <property type="protein sequence ID" value="UYW70093.1"/>
    <property type="molecule type" value="Genomic_DNA"/>
</dbReference>
<evidence type="ECO:0000313" key="32">
    <source>
        <dbReference type="EMBL" id="RWQ71525.1"/>
    </source>
</evidence>
<reference evidence="32 51" key="10">
    <citation type="submission" date="2019-01" db="EMBL/GenBank/DDBJ databases">
        <title>Draft genome sequence of heavy metal resistant Bacillus cereus NWUAB01.</title>
        <authorList>
            <person name="Babalola O."/>
            <person name="Aremu B.R."/>
            <person name="Ayangbenro A.S."/>
        </authorList>
    </citation>
    <scope>NUCLEOTIDE SEQUENCE [LARGE SCALE GENOMIC DNA]</scope>
    <source>
        <strain evidence="32 51">NWUAB01</strain>
    </source>
</reference>
<evidence type="ECO:0000313" key="46">
    <source>
        <dbReference type="Proteomes" id="UP000224076"/>
    </source>
</evidence>
<evidence type="ECO:0000313" key="14">
    <source>
        <dbReference type="EMBL" id="KXY47963.1"/>
    </source>
</evidence>
<dbReference type="EMBL" id="JAEFBZ010000001">
    <property type="protein sequence ID" value="MBK1607446.1"/>
    <property type="molecule type" value="Genomic_DNA"/>
</dbReference>
<dbReference type="Proteomes" id="UP000308444">
    <property type="component" value="Unassembled WGS sequence"/>
</dbReference>
<reference evidence="21 42" key="5">
    <citation type="submission" date="2017-09" db="EMBL/GenBank/DDBJ databases">
        <title>Large-scale bioinformatics analysis of Bacillus genomes uncovers conserved roles of natural products in bacterial physiology.</title>
        <authorList>
            <consortium name="Agbiome Team Llc"/>
            <person name="Bleich R.M."/>
            <person name="Kirk G.J."/>
            <person name="Santa Maria K.C."/>
            <person name="Allen S.E."/>
            <person name="Farag S."/>
            <person name="Shank E.A."/>
            <person name="Bowers A."/>
        </authorList>
    </citation>
    <scope>NUCLEOTIDE SEQUENCE [LARGE SCALE GENOMIC DNA]</scope>
    <source>
        <strain evidence="21 42">AFS020204</strain>
    </source>
</reference>
<feature type="region of interest" description="Disordered" evidence="9">
    <location>
        <begin position="1"/>
        <end position="25"/>
    </location>
</feature>
<dbReference type="Proteomes" id="UP000184161">
    <property type="component" value="Unassembled WGS sequence"/>
</dbReference>
<evidence type="ECO:0000313" key="44">
    <source>
        <dbReference type="Proteomes" id="UP000223777"/>
    </source>
</evidence>
<reference evidence="19 40" key="4">
    <citation type="submission" date="2017-01" db="EMBL/GenBank/DDBJ databases">
        <title>Bacillus cereus isolates.</title>
        <authorList>
            <person name="Beno S.M."/>
        </authorList>
    </citation>
    <scope>NUCLEOTIDE SEQUENCE [LARGE SCALE GENOMIC DNA]</scope>
    <source>
        <strain evidence="19 40">FSL K6-1030</strain>
    </source>
</reference>
<dbReference type="Proteomes" id="UP000219922">
    <property type="component" value="Unassembled WGS sequence"/>
</dbReference>
<dbReference type="EMBL" id="JYFW01000039">
    <property type="protein sequence ID" value="KMP14232.1"/>
    <property type="molecule type" value="Genomic_DNA"/>
</dbReference>
<dbReference type="Proteomes" id="UP000075591">
    <property type="component" value="Unassembled WGS sequence"/>
</dbReference>
<sequence length="85" mass="9342">MANIKSAIKRAKLSEERRAHNASIKSDMRSAVKTVEALVTNNDLENAKEAFKTASKKLDKAARKGLIHQNAAARQKSRLAKQVNA</sequence>
<dbReference type="Proteomes" id="UP000225766">
    <property type="component" value="Unassembled WGS sequence"/>
</dbReference>
<proteinExistence type="inferred from homology"/>
<dbReference type="Proteomes" id="UP000190641">
    <property type="component" value="Unassembled WGS sequence"/>
</dbReference>
<dbReference type="SUPFAM" id="SSF46992">
    <property type="entry name" value="Ribosomal protein S20"/>
    <property type="match status" value="1"/>
</dbReference>
<evidence type="ECO:0000313" key="50">
    <source>
        <dbReference type="Proteomes" id="UP000226257"/>
    </source>
</evidence>
<dbReference type="OrthoDB" id="9808392at2"/>
<dbReference type="KEGG" id="bcef:BcrFT9_03400"/>
<keyword evidence="4 8" id="KW-0694">RNA-binding</keyword>
<evidence type="ECO:0000313" key="13">
    <source>
        <dbReference type="EMBL" id="KXY04755.1"/>
    </source>
</evidence>
<dbReference type="SMR" id="A0A063CKF4"/>
<dbReference type="Proteomes" id="UP000036243">
    <property type="component" value="Unassembled WGS sequence"/>
</dbReference>
<dbReference type="Proteomes" id="UP000464780">
    <property type="component" value="Chromosome"/>
</dbReference>
<dbReference type="InterPro" id="IPR036510">
    <property type="entry name" value="Ribosomal_bS20_sf"/>
</dbReference>
<evidence type="ECO:0000313" key="25">
    <source>
        <dbReference type="EMBL" id="PGO28431.1"/>
    </source>
</evidence>
<dbReference type="Proteomes" id="UP001175137">
    <property type="component" value="Unassembled WGS sequence"/>
</dbReference>
<evidence type="ECO:0000313" key="10">
    <source>
        <dbReference type="EMBL" id="KAB2398487.1"/>
    </source>
</evidence>
<dbReference type="PANTHER" id="PTHR33398:SF1">
    <property type="entry name" value="SMALL RIBOSOMAL SUBUNIT PROTEIN BS20C"/>
    <property type="match status" value="1"/>
</dbReference>
<evidence type="ECO:0000313" key="38">
    <source>
        <dbReference type="Proteomes" id="UP000075591"/>
    </source>
</evidence>
<evidence type="ECO:0000313" key="54">
    <source>
        <dbReference type="Proteomes" id="UP000321735"/>
    </source>
</evidence>
<evidence type="ECO:0000313" key="37">
    <source>
        <dbReference type="Proteomes" id="UP000075476"/>
    </source>
</evidence>
<dbReference type="EMBL" id="CP031778">
    <property type="protein sequence ID" value="QDZ75428.1"/>
    <property type="molecule type" value="Genomic_DNA"/>
</dbReference>
<dbReference type="EMBL" id="CP028009">
    <property type="protein sequence ID" value="QHV44721.1"/>
    <property type="molecule type" value="Genomic_DNA"/>
</dbReference>
<dbReference type="EMBL" id="NVDG01000017">
    <property type="protein sequence ID" value="PFU44266.1"/>
    <property type="molecule type" value="Genomic_DNA"/>
</dbReference>
<evidence type="ECO:0000256" key="3">
    <source>
        <dbReference type="ARBA" id="ARBA00022730"/>
    </source>
</evidence>
<evidence type="ECO:0000313" key="49">
    <source>
        <dbReference type="Proteomes" id="UP000225766"/>
    </source>
</evidence>
<evidence type="ECO:0000313" key="41">
    <source>
        <dbReference type="Proteomes" id="UP000219922"/>
    </source>
</evidence>
<dbReference type="Gene3D" id="1.20.58.110">
    <property type="entry name" value="Ribosomal protein S20"/>
    <property type="match status" value="1"/>
</dbReference>
<evidence type="ECO:0000313" key="31">
    <source>
        <dbReference type="EMBL" id="QHV44721.1"/>
    </source>
</evidence>
<reference evidence="56 57" key="12">
    <citation type="submission" date="2019-10" db="EMBL/GenBank/DDBJ databases">
        <title>Bacillus from the desert of Cuatro Cinegas, Coahuila.</title>
        <authorList>
            <person name="Olmedo-Alvarez G."/>
            <person name="Saldana S."/>
            <person name="Barcelo D."/>
        </authorList>
    </citation>
    <scope>NUCLEOTIDE SEQUENCE [LARGE SCALE GENOMIC DNA]</scope>
    <source>
        <strain evidence="11 57">CH101a_3T</strain>
        <strain evidence="10 56">CH417_13T</strain>
    </source>
</reference>
<evidence type="ECO:0000313" key="20">
    <source>
        <dbReference type="EMBL" id="PDZ95101.1"/>
    </source>
</evidence>
<dbReference type="GO" id="GO:0070181">
    <property type="term" value="F:small ribosomal subunit rRNA binding"/>
    <property type="evidence" value="ECO:0007669"/>
    <property type="project" value="TreeGrafter"/>
</dbReference>
<dbReference type="EMBL" id="WBPP01000008">
    <property type="protein sequence ID" value="KAB2398487.1"/>
    <property type="molecule type" value="Genomic_DNA"/>
</dbReference>
<dbReference type="NCBIfam" id="TIGR00029">
    <property type="entry name" value="S20"/>
    <property type="match status" value="1"/>
</dbReference>
<evidence type="ECO:0000313" key="33">
    <source>
        <dbReference type="EMBL" id="TKJ08514.1"/>
    </source>
</evidence>
<dbReference type="EMBL" id="QNGD03000012">
    <property type="protein sequence ID" value="RWQ71525.1"/>
    <property type="molecule type" value="Genomic_DNA"/>
</dbReference>
<evidence type="ECO:0000256" key="1">
    <source>
        <dbReference type="ARBA" id="ARBA00003134"/>
    </source>
</evidence>
<dbReference type="Proteomes" id="UP000223777">
    <property type="component" value="Unassembled WGS sequence"/>
</dbReference>
<dbReference type="GO" id="GO:0006412">
    <property type="term" value="P:translation"/>
    <property type="evidence" value="ECO:0007669"/>
    <property type="project" value="UniProtKB-UniRule"/>
</dbReference>
<dbReference type="PATRIC" id="fig|1396.419.peg.1708"/>
<dbReference type="EMBL" id="LOMO01000024">
    <property type="protein sequence ID" value="KXY47963.1"/>
    <property type="molecule type" value="Genomic_DNA"/>
</dbReference>
<dbReference type="Proteomes" id="UP000221438">
    <property type="component" value="Unassembled WGS sequence"/>
</dbReference>
<evidence type="ECO:0000313" key="21">
    <source>
        <dbReference type="EMBL" id="PFF47930.1"/>
    </source>
</evidence>
<evidence type="ECO:0000313" key="24">
    <source>
        <dbReference type="EMBL" id="PFV04813.1"/>
    </source>
</evidence>
<dbReference type="FunFam" id="1.20.58.110:FF:000001">
    <property type="entry name" value="30S ribosomal protein S20"/>
    <property type="match status" value="1"/>
</dbReference>
<dbReference type="EMBL" id="NUJQ01000006">
    <property type="protein sequence ID" value="PGQ10370.1"/>
    <property type="molecule type" value="Genomic_DNA"/>
</dbReference>
<dbReference type="EMBL" id="NUIL01000017">
    <property type="protein sequence ID" value="PGO28431.1"/>
    <property type="molecule type" value="Genomic_DNA"/>
</dbReference>
<dbReference type="EMBL" id="NULI01000103">
    <property type="protein sequence ID" value="PGS77803.1"/>
    <property type="molecule type" value="Genomic_DNA"/>
</dbReference>
<comment type="similarity">
    <text evidence="2 8">Belongs to the bacterial ribosomal protein bS20 family.</text>
</comment>
<dbReference type="Proteomes" id="UP000223834">
    <property type="component" value="Unassembled WGS sequence"/>
</dbReference>
<dbReference type="EMBL" id="NVMX01000068">
    <property type="protein sequence ID" value="PDZ95101.1"/>
    <property type="molecule type" value="Genomic_DNA"/>
</dbReference>
<evidence type="ECO:0000313" key="56">
    <source>
        <dbReference type="Proteomes" id="UP000475765"/>
    </source>
</evidence>
<dbReference type="RefSeq" id="WP_001274011.1">
    <property type="nucleotide sequence ID" value="NZ_AP022857.1"/>
</dbReference>
<evidence type="ECO:0000313" key="16">
    <source>
        <dbReference type="EMBL" id="MBY0036527.1"/>
    </source>
</evidence>
<reference evidence="34 53" key="11">
    <citation type="submission" date="2019-06" db="EMBL/GenBank/DDBJ databases">
        <title>Biocontrol Bacillus strains from Vietnam.</title>
        <authorList>
            <person name="Borriss R."/>
            <person name="Lasch P."/>
            <person name="Thanh Tam L.T."/>
        </authorList>
    </citation>
    <scope>NUCLEOTIDE SEQUENCE [LARGE SCALE GENOMIC DNA]</scope>
    <source>
        <strain evidence="34 53">A8</strain>
    </source>
</reference>
<evidence type="ECO:0000313" key="45">
    <source>
        <dbReference type="Proteomes" id="UP000223834"/>
    </source>
</evidence>
<evidence type="ECO:0000313" key="30">
    <source>
        <dbReference type="EMBL" id="QDZ75428.1"/>
    </source>
</evidence>
<reference evidence="16" key="13">
    <citation type="submission" date="2020-08" db="EMBL/GenBank/DDBJ databases">
        <title>Fungal Genomes of the International Space Station.</title>
        <authorList>
            <person name="Seuylemezian A."/>
            <person name="Singh N.K."/>
            <person name="Wood J."/>
            <person name="Venkateswaran K."/>
        </authorList>
    </citation>
    <scope>NUCLEOTIDE SEQUENCE</scope>
    <source>
        <strain evidence="16">I2-B2</strain>
    </source>
</reference>
<dbReference type="Proteomes" id="UP001197806">
    <property type="component" value="Unassembled WGS sequence"/>
</dbReference>
<dbReference type="AlphaFoldDB" id="A0A063CKF4"/>
<dbReference type="EMBL" id="JAUIQW010000001">
    <property type="protein sequence ID" value="MDN4875791.1"/>
    <property type="molecule type" value="Genomic_DNA"/>
</dbReference>
<dbReference type="Proteomes" id="UP000321735">
    <property type="component" value="Chromosome"/>
</dbReference>
<evidence type="ECO:0000313" key="18">
    <source>
        <dbReference type="EMBL" id="OJS93858.1"/>
    </source>
</evidence>
<evidence type="ECO:0000256" key="2">
    <source>
        <dbReference type="ARBA" id="ARBA00007634"/>
    </source>
</evidence>
<dbReference type="GO" id="GO:0015935">
    <property type="term" value="C:small ribosomal subunit"/>
    <property type="evidence" value="ECO:0007669"/>
    <property type="project" value="TreeGrafter"/>
</dbReference>
<evidence type="ECO:0000256" key="5">
    <source>
        <dbReference type="ARBA" id="ARBA00022980"/>
    </source>
</evidence>
<comment type="function">
    <text evidence="1 8">Binds directly to 16S ribosomal RNA.</text>
</comment>
<evidence type="ECO:0000313" key="53">
    <source>
        <dbReference type="Proteomes" id="UP000309400"/>
    </source>
</evidence>
<dbReference type="Proteomes" id="UP000613452">
    <property type="component" value="Unassembled WGS sequence"/>
</dbReference>
<dbReference type="OMA" id="GVIHKNA"/>
<evidence type="ECO:0000313" key="42">
    <source>
        <dbReference type="Proteomes" id="UP000220210"/>
    </source>
</evidence>
<dbReference type="EMBL" id="NUIQ01000156">
    <property type="protein sequence ID" value="PGO73442.1"/>
    <property type="molecule type" value="Genomic_DNA"/>
</dbReference>
<evidence type="ECO:0000313" key="47">
    <source>
        <dbReference type="Proteomes" id="UP000224203"/>
    </source>
</evidence>
<evidence type="ECO:0000313" key="43">
    <source>
        <dbReference type="Proteomes" id="UP000221438"/>
    </source>
</evidence>
<dbReference type="HAMAP" id="MF_00500">
    <property type="entry name" value="Ribosomal_bS20"/>
    <property type="match status" value="1"/>
</dbReference>
<evidence type="ECO:0000313" key="35">
    <source>
        <dbReference type="EMBL" id="UYW70093.1"/>
    </source>
</evidence>
<evidence type="ECO:0000313" key="39">
    <source>
        <dbReference type="Proteomes" id="UP000184161"/>
    </source>
</evidence>
<gene>
    <name evidence="8 10" type="primary">rpsT</name>
    <name evidence="14" type="ORF">AT268_26480</name>
    <name evidence="13" type="ORF">AT274_17365</name>
    <name evidence="18" type="ORF">BKK64_21135</name>
    <name evidence="19" type="ORF">BLX06_04760</name>
    <name evidence="31" type="ORF">C1N66_16920</name>
    <name evidence="21" type="ORF">CN357_16655</name>
    <name evidence="26" type="ORF">CN980_18410</name>
    <name evidence="25" type="ORF">CN984_13565</name>
    <name evidence="27" type="ORF">COA08_09390</name>
    <name evidence="28" type="ORF">COC69_18245</name>
    <name evidence="29" type="ORF">COD19_06745</name>
    <name evidence="22" type="ORF">COI98_23200</name>
    <name evidence="23" type="ORF">COK86_09175</name>
    <name evidence="24" type="ORF">COK98_22120</name>
    <name evidence="20" type="ORF">CON36_30105</name>
    <name evidence="30" type="ORF">D0437_21080</name>
    <name evidence="32" type="ORF">DR116_0022365</name>
    <name evidence="11" type="ORF">F8158_15990</name>
    <name evidence="10" type="ORF">F8172_06350</name>
    <name evidence="33" type="ORF">FC695_00765</name>
    <name evidence="34" type="ORF">FHG65_07475</name>
    <name evidence="16" type="ORF">H7U08_08040</name>
    <name evidence="15" type="ORF">JCR31_05920</name>
    <name evidence="35" type="ORF">OK229_04145</name>
    <name evidence="17" type="ORF">QYM23_23530</name>
    <name evidence="12" type="ORF">TQ94_23615</name>
</gene>
<dbReference type="GeneID" id="87591949"/>
<dbReference type="GO" id="GO:0005829">
    <property type="term" value="C:cytosol"/>
    <property type="evidence" value="ECO:0007669"/>
    <property type="project" value="TreeGrafter"/>
</dbReference>
<reference evidence="37 38" key="2">
    <citation type="submission" date="2015-12" db="EMBL/GenBank/DDBJ databases">
        <title>Bacillus cereus Group isolate.</title>
        <authorList>
            <person name="Kovac J."/>
        </authorList>
    </citation>
    <scope>NUCLEOTIDE SEQUENCE [LARGE SCALE GENOMIC DNA]</scope>
    <source>
        <strain evidence="14 37">FSL K6-0073</strain>
        <strain evidence="13 38">FSL W8-0275</strain>
    </source>
</reference>
<dbReference type="Proteomes" id="UP000226257">
    <property type="component" value="Unassembled WGS sequence"/>
</dbReference>
<dbReference type="EMBL" id="SZOH01000037">
    <property type="protein sequence ID" value="TKJ08514.1"/>
    <property type="molecule type" value="Genomic_DNA"/>
</dbReference>
<accession>A0A063CKF4</accession>
<reference evidence="15 58" key="14">
    <citation type="submission" date="2020-12" db="EMBL/GenBank/DDBJ databases">
        <title>Genome assembly for a thermostable protease producing Bacillus cereus MAKP1 strain isolated from chicken gut.</title>
        <authorList>
            <person name="Malaviya A."/>
        </authorList>
    </citation>
    <scope>NUCLEOTIDE SEQUENCE [LARGE SCALE GENOMIC DNA]</scope>
    <source>
        <strain evidence="15 58">MAKP1</strain>
    </source>
</reference>
<evidence type="ECO:0000313" key="15">
    <source>
        <dbReference type="EMBL" id="MBK1607446.1"/>
    </source>
</evidence>
<keyword evidence="6 8" id="KW-0687">Ribonucleoprotein</keyword>
<dbReference type="Proteomes" id="UP000477920">
    <property type="component" value="Unassembled WGS sequence"/>
</dbReference>
<dbReference type="EMBL" id="JACLPZ010000005">
    <property type="protein sequence ID" value="MBY0036527.1"/>
    <property type="molecule type" value="Genomic_DNA"/>
</dbReference>
<dbReference type="Proteomes" id="UP000224413">
    <property type="component" value="Unassembled WGS sequence"/>
</dbReference>
<organism evidence="19 40">
    <name type="scientific">Bacillus cereus</name>
    <dbReference type="NCBI Taxonomy" id="1396"/>
    <lineage>
        <taxon>Bacteria</taxon>
        <taxon>Bacillati</taxon>
        <taxon>Bacillota</taxon>
        <taxon>Bacilli</taxon>
        <taxon>Bacillales</taxon>
        <taxon>Bacillaceae</taxon>
        <taxon>Bacillus</taxon>
        <taxon>Bacillus cereus group</taxon>
    </lineage>
</organism>
<evidence type="ECO:0000313" key="26">
    <source>
        <dbReference type="EMBL" id="PGO73442.1"/>
    </source>
</evidence>
<reference evidence="31 55" key="7">
    <citation type="submission" date="2018-03" db="EMBL/GenBank/DDBJ databases">
        <title>The complete genome of bacterial strain SGAir0260.</title>
        <authorList>
            <person name="Schuster S.C."/>
        </authorList>
    </citation>
    <scope>NUCLEOTIDE SEQUENCE [LARGE SCALE GENOMIC DNA]</scope>
    <source>
        <strain evidence="31 55">SGAir0260</strain>
    </source>
</reference>
<reference evidence="12 36" key="1">
    <citation type="submission" date="2015-02" db="EMBL/GenBank/DDBJ databases">
        <title>Evolution of B. cereus sensu lato: Distribution, horizontal transfer and duplication of chromosomal virulence genes.</title>
        <authorList>
            <person name="Boehm M.-E."/>
            <person name="Huptas C."/>
            <person name="Krey V.M."/>
            <person name="Scherer S."/>
        </authorList>
    </citation>
    <scope>NUCLEOTIDE SEQUENCE [LARGE SCALE GENOMIC DNA]</scope>
    <source>
        <strain evidence="12 36">#17</strain>
    </source>
</reference>
<evidence type="ECO:0000256" key="9">
    <source>
        <dbReference type="SAM" id="MobiDB-lite"/>
    </source>
</evidence>
<keyword evidence="5 8" id="KW-0689">Ribosomal protein</keyword>
<dbReference type="EMBL" id="LOMT01000001">
    <property type="protein sequence ID" value="KXY04755.1"/>
    <property type="molecule type" value="Genomic_DNA"/>
</dbReference>
<evidence type="ECO:0000256" key="6">
    <source>
        <dbReference type="ARBA" id="ARBA00023274"/>
    </source>
</evidence>
<evidence type="ECO:0000313" key="27">
    <source>
        <dbReference type="EMBL" id="PGQ10370.1"/>
    </source>
</evidence>
<evidence type="ECO:0000313" key="48">
    <source>
        <dbReference type="Proteomes" id="UP000224413"/>
    </source>
</evidence>
<evidence type="ECO:0000313" key="28">
    <source>
        <dbReference type="EMBL" id="PGS77803.1"/>
    </source>
</evidence>
<dbReference type="EMBL" id="MUAU01000008">
    <property type="protein sequence ID" value="OOR76235.1"/>
    <property type="molecule type" value="Genomic_DNA"/>
</dbReference>
<dbReference type="Proteomes" id="UP000220210">
    <property type="component" value="Unassembled WGS sequence"/>
</dbReference>
<keyword evidence="3 8" id="KW-0699">rRNA-binding</keyword>
<reference evidence="30 54" key="8">
    <citation type="journal article" date="2019" name="Ecotoxicol. Environ. Saf.">
        <title>Microbial characterization of heavy metal resistant bacterial strains isolated from an electroplating wastewater treatment plant.</title>
        <authorList>
            <person name="Cai X."/>
            <person name="Zheng X."/>
            <person name="Zhang D."/>
            <person name="Iqbal W."/>
            <person name="Liu C."/>
            <person name="Yang B."/>
            <person name="Zhao X."/>
            <person name="Lu X."/>
            <person name="Mao Y."/>
        </authorList>
    </citation>
    <scope>NUCLEOTIDE SEQUENCE [LARGE SCALE GENOMIC DNA]</scope>
    <source>
        <strain evidence="30 54">Co1-1</strain>
    </source>
</reference>
<dbReference type="Proteomes" id="UP000475765">
    <property type="component" value="Unassembled WGS sequence"/>
</dbReference>
<dbReference type="Proteomes" id="UP000224203">
    <property type="component" value="Unassembled WGS sequence"/>
</dbReference>
<evidence type="ECO:0000313" key="22">
    <source>
        <dbReference type="EMBL" id="PFK11444.1"/>
    </source>
</evidence>
<dbReference type="EMBL" id="NUWJ01000216">
    <property type="protein sequence ID" value="PFK11444.1"/>
    <property type="molecule type" value="Genomic_DNA"/>
</dbReference>
<reference evidence="18 39" key="3">
    <citation type="submission" date="2016-10" db="EMBL/GenBank/DDBJ databases">
        <title>Draft Genome Sequence of one Bacillus cereus strain isolated from pooled breast milk.</title>
        <authorList>
            <person name="Woudstra C."/>
            <person name="Chamoin A."/>
            <person name="Gentil S."/>
            <person name="Rambeloson T."/>
            <person name="Delannoye S."/>
            <person name="Heinnekine J.A."/>
            <person name="Herbin S."/>
            <person name="Fach P."/>
        </authorList>
    </citation>
    <scope>NUCLEOTIDE SEQUENCE [LARGE SCALE GENOMIC DNA]</scope>
    <source>
        <strain evidence="18 39">16SBCL1279</strain>
    </source>
</reference>
<evidence type="ECO:0000313" key="23">
    <source>
        <dbReference type="EMBL" id="PFU44266.1"/>
    </source>
</evidence>
<dbReference type="PANTHER" id="PTHR33398">
    <property type="entry name" value="30S RIBOSOMAL PROTEIN S20"/>
    <property type="match status" value="1"/>
</dbReference>
<dbReference type="EMBL" id="NVDQ01000031">
    <property type="protein sequence ID" value="PFV04813.1"/>
    <property type="molecule type" value="Genomic_DNA"/>
</dbReference>
<reference evidence="41 43" key="6">
    <citation type="submission" date="2017-09" db="EMBL/GenBank/DDBJ databases">
        <title>Large-scale bioinformatics analysis of Bacillus genomes uncovers conserved roles of natural products in bacterial physiology.</title>
        <authorList>
            <consortium name="Agbiome Team Llc"/>
            <person name="Bleich R.M."/>
            <person name="Grubbs K.J."/>
            <person name="Santa Maria K.C."/>
            <person name="Allen S.E."/>
            <person name="Farag S."/>
            <person name="Shank E.A."/>
            <person name="Bowers A."/>
        </authorList>
    </citation>
    <scope>NUCLEOTIDE SEQUENCE [LARGE SCALE GENOMIC DNA]</scope>
    <source>
        <strain evidence="29 49">AFS040105</strain>
        <strain evidence="28 47">AFS041711</strain>
        <strain evidence="27 43">AFS046104</strain>
        <strain evidence="26 45">AFS049141</strain>
        <strain evidence="25 44">AFS050027</strain>
        <strain evidence="24 50">AFS060282</strain>
        <strain evidence="23 46">AFS061806</strain>
        <strain evidence="22 48">AFS083741</strain>
        <strain evidence="20 41">AFS092789</strain>
    </source>
</reference>
<evidence type="ECO:0000313" key="34">
    <source>
        <dbReference type="EMBL" id="TNC02082.1"/>
    </source>
</evidence>
<dbReference type="Proteomes" id="UP000224076">
    <property type="component" value="Unassembled WGS sequence"/>
</dbReference>
<evidence type="ECO:0000313" key="51">
    <source>
        <dbReference type="Proteomes" id="UP000253597"/>
    </source>
</evidence>
<dbReference type="EMBL" id="WBPB01000035">
    <property type="protein sequence ID" value="KAB2497118.1"/>
    <property type="molecule type" value="Genomic_DNA"/>
</dbReference>
<dbReference type="EMBL" id="VDDR01000002">
    <property type="protein sequence ID" value="TNC02082.1"/>
    <property type="molecule type" value="Genomic_DNA"/>
</dbReference>
<dbReference type="Proteomes" id="UP001163707">
    <property type="component" value="Chromosome"/>
</dbReference>
<evidence type="ECO:0000313" key="19">
    <source>
        <dbReference type="EMBL" id="OOR76235.1"/>
    </source>
</evidence>
<evidence type="ECO:0000313" key="52">
    <source>
        <dbReference type="Proteomes" id="UP000308444"/>
    </source>
</evidence>
<protein>
    <recommendedName>
        <fullName evidence="7 8">Small ribosomal subunit protein bS20</fullName>
    </recommendedName>
</protein>
<evidence type="ECO:0000313" key="57">
    <source>
        <dbReference type="Proteomes" id="UP000477920"/>
    </source>
</evidence>
<evidence type="ECO:0000313" key="17">
    <source>
        <dbReference type="EMBL" id="MDN4875791.1"/>
    </source>
</evidence>
<reference evidence="33 52" key="9">
    <citation type="journal article" date="2019" name="Environ. Microbiol.">
        <title>An active ?-lactamase is a part of an orchestrated cell wall stress resistance network of Bacillus subtilis and related rhizosphere species.</title>
        <authorList>
            <person name="Bucher T."/>
            <person name="Keren-Paz A."/>
            <person name="Hausser J."/>
            <person name="Olender T."/>
            <person name="Cytryn E."/>
            <person name="Kolodkin-Gal I."/>
        </authorList>
    </citation>
    <scope>NUCLEOTIDE SEQUENCE [LARGE SCALE GENOMIC DNA]</scope>
    <source>
        <strain evidence="33 52">I32</strain>
    </source>
</reference>
<dbReference type="EMBL" id="NUMG01000004">
    <property type="protein sequence ID" value="PGU05905.1"/>
    <property type="molecule type" value="Genomic_DNA"/>
</dbReference>
<reference evidence="35" key="15">
    <citation type="submission" date="2023-02" db="EMBL/GenBank/DDBJ databases">
        <title>Complete Genome Sequence of Bacillus cereus sensu lato isolate BC38B from pepper closely related to the Bacillus anthracis clade.</title>
        <authorList>
            <person name="Abdelli M."/>
            <person name="Cerar Kisek T."/>
            <person name="Falaise C."/>
            <person name="Cumont A."/>
            <person name="Giraud M."/>
            <person name="Chatoux J."/>
            <person name="Rogee S."/>
            <person name="Dadvisard M."/>
            <person name="Larigauderie G."/>
            <person name="Raynaud F."/>
            <person name="Godic Torkar K."/>
            <person name="Ramisse V."/>
        </authorList>
    </citation>
    <scope>NUCLEOTIDE SEQUENCE</scope>
    <source>
        <strain evidence="35">BC38B</strain>
    </source>
</reference>
<evidence type="ECO:0000313" key="29">
    <source>
        <dbReference type="EMBL" id="PGU05905.1"/>
    </source>
</evidence>
<evidence type="ECO:0000313" key="11">
    <source>
        <dbReference type="EMBL" id="KAB2497118.1"/>
    </source>
</evidence>
<dbReference type="Proteomes" id="UP000309400">
    <property type="component" value="Unassembled WGS sequence"/>
</dbReference>
<name>A0A063CKF4_BACCE</name>
<dbReference type="InterPro" id="IPR002583">
    <property type="entry name" value="Ribosomal_bS20"/>
</dbReference>
<evidence type="ECO:0000313" key="40">
    <source>
        <dbReference type="Proteomes" id="UP000190641"/>
    </source>
</evidence>
<evidence type="ECO:0000256" key="4">
    <source>
        <dbReference type="ARBA" id="ARBA00022884"/>
    </source>
</evidence>
<dbReference type="Proteomes" id="UP000253597">
    <property type="component" value="Unassembled WGS sequence"/>
</dbReference>
<dbReference type="Pfam" id="PF01649">
    <property type="entry name" value="Ribosomal_S20p"/>
    <property type="match status" value="1"/>
</dbReference>